<protein>
    <submittedName>
        <fullName evidence="10">Alanine:cation symporter family protein</fullName>
    </submittedName>
</protein>
<dbReference type="GO" id="GO:0005283">
    <property type="term" value="F:amino acid:sodium symporter activity"/>
    <property type="evidence" value="ECO:0007669"/>
    <property type="project" value="InterPro"/>
</dbReference>
<dbReference type="Proteomes" id="UP000578091">
    <property type="component" value="Unassembled WGS sequence"/>
</dbReference>
<feature type="transmembrane region" description="Helical" evidence="8">
    <location>
        <begin position="139"/>
        <end position="156"/>
    </location>
</feature>
<keyword evidence="7 8" id="KW-0472">Membrane</keyword>
<dbReference type="NCBIfam" id="TIGR00835">
    <property type="entry name" value="agcS"/>
    <property type="match status" value="1"/>
</dbReference>
<feature type="transmembrane region" description="Helical" evidence="8">
    <location>
        <begin position="470"/>
        <end position="490"/>
    </location>
</feature>
<keyword evidence="8" id="KW-0997">Cell inner membrane</keyword>
<keyword evidence="4" id="KW-1003">Cell membrane</keyword>
<evidence type="ECO:0000313" key="10">
    <source>
        <dbReference type="EMBL" id="NZA26016.1"/>
    </source>
</evidence>
<dbReference type="EMBL" id="JACCKA010000046">
    <property type="protein sequence ID" value="NZA26016.1"/>
    <property type="molecule type" value="Genomic_DNA"/>
</dbReference>
<evidence type="ECO:0000256" key="3">
    <source>
        <dbReference type="ARBA" id="ARBA00022448"/>
    </source>
</evidence>
<dbReference type="AlphaFoldDB" id="A0A853J9Y1"/>
<feature type="transmembrane region" description="Helical" evidence="8">
    <location>
        <begin position="238"/>
        <end position="259"/>
    </location>
</feature>
<dbReference type="InterPro" id="IPR001463">
    <property type="entry name" value="Na/Ala_symport"/>
</dbReference>
<keyword evidence="11" id="KW-1185">Reference proteome</keyword>
<evidence type="ECO:0000256" key="6">
    <source>
        <dbReference type="ARBA" id="ARBA00022989"/>
    </source>
</evidence>
<keyword evidence="8" id="KW-0769">Symport</keyword>
<evidence type="ECO:0000256" key="5">
    <source>
        <dbReference type="ARBA" id="ARBA00022692"/>
    </source>
</evidence>
<name>A0A853J9Y1_9GAMM</name>
<feature type="transmembrane region" description="Helical" evidence="8">
    <location>
        <begin position="198"/>
        <end position="218"/>
    </location>
</feature>
<keyword evidence="3 8" id="KW-0813">Transport</keyword>
<feature type="signal peptide" evidence="9">
    <location>
        <begin position="1"/>
        <end position="21"/>
    </location>
</feature>
<feature type="chain" id="PRO_5033055799" evidence="9">
    <location>
        <begin position="22"/>
        <end position="516"/>
    </location>
</feature>
<feature type="transmembrane region" description="Helical" evidence="8">
    <location>
        <begin position="300"/>
        <end position="320"/>
    </location>
</feature>
<keyword evidence="9" id="KW-0732">Signal</keyword>
<feature type="transmembrane region" description="Helical" evidence="8">
    <location>
        <begin position="443"/>
        <end position="464"/>
    </location>
</feature>
<dbReference type="PANTHER" id="PTHR30330">
    <property type="entry name" value="AGSS FAMILY TRANSPORTER, SODIUM-ALANINE"/>
    <property type="match status" value="1"/>
</dbReference>
<dbReference type="PANTHER" id="PTHR30330:SF3">
    <property type="entry name" value="TRANSCRIPTIONAL REGULATOR, LRP FAMILY"/>
    <property type="match status" value="1"/>
</dbReference>
<evidence type="ECO:0000256" key="9">
    <source>
        <dbReference type="SAM" id="SignalP"/>
    </source>
</evidence>
<comment type="caution">
    <text evidence="10">The sequence shown here is derived from an EMBL/GenBank/DDBJ whole genome shotgun (WGS) entry which is preliminary data.</text>
</comment>
<keyword evidence="5 8" id="KW-0812">Transmembrane</keyword>
<keyword evidence="6 8" id="KW-1133">Transmembrane helix</keyword>
<comment type="subcellular location">
    <subcellularLocation>
        <location evidence="8">Cell inner membrane</location>
        <topology evidence="8">Multi-pass membrane protein</topology>
    </subcellularLocation>
    <subcellularLocation>
        <location evidence="1">Cell membrane</location>
        <topology evidence="1">Multi-pass membrane protein</topology>
    </subcellularLocation>
</comment>
<dbReference type="RefSeq" id="WP_180677814.1">
    <property type="nucleotide sequence ID" value="NZ_JACCKA010000046.1"/>
</dbReference>
<proteinExistence type="inferred from homology"/>
<accession>A0A853J9Y1</accession>
<feature type="transmembrane region" description="Helical" evidence="8">
    <location>
        <begin position="361"/>
        <end position="383"/>
    </location>
</feature>
<gene>
    <name evidence="10" type="ORF">H0E84_06425</name>
</gene>
<sequence>MRTAGRAAAALAALAPAAVSAAPATGSGLDEAINNAFKPVADGVSWLVFHPVPIGFGASMPFVVLWLLIAALAFTLYFRFVNLRGFAQGFRLIRGDFSRRDDPGEVTHFQALATALSGTVGLGNIAGVAIAIGIGGPGATFWMIVAGLLGMSSKFAECTLGVKYRRINADGTVSGGPMYYLSRGIAEQRPSLAGLGKVLAVVFAICCIGGSLGAGNMFQSNQSFQLMLQVSGGADSWLAGKGWLFGVVMAILVAVVIIGGLKSIARVTGKLVPIMALLYFTCGLYIIVADIGNIGPAFRAIFDGAFTPEAGYGGFIGVLIQGFRRAAFSNEAGVGSAAIAHSASRTNEPASEGLVALWEPFIDTVVICTMTALVIVITGMYQVDGVGDGVQLTSMAYASVLSWFPYLLVVSVLLFAFSTMLAWSYYGEKAACYLFGESRPVALAYKLLFCVFVVIGASANLGVVMDFSDAMILVMSVPNLIGVYLLAPVVRREVEHYLARVRSGEIRNYRRAPAAA</sequence>
<feature type="transmembrane region" description="Helical" evidence="8">
    <location>
        <begin position="403"/>
        <end position="423"/>
    </location>
</feature>
<evidence type="ECO:0000256" key="1">
    <source>
        <dbReference type="ARBA" id="ARBA00004651"/>
    </source>
</evidence>
<evidence type="ECO:0000256" key="8">
    <source>
        <dbReference type="RuleBase" id="RU363064"/>
    </source>
</evidence>
<dbReference type="GO" id="GO:0005886">
    <property type="term" value="C:plasma membrane"/>
    <property type="evidence" value="ECO:0007669"/>
    <property type="project" value="UniProtKB-SubCell"/>
</dbReference>
<organism evidence="10 11">
    <name type="scientific">Luteimonas salinisoli</name>
    <dbReference type="NCBI Taxonomy" id="2752307"/>
    <lineage>
        <taxon>Bacteria</taxon>
        <taxon>Pseudomonadati</taxon>
        <taxon>Pseudomonadota</taxon>
        <taxon>Gammaproteobacteria</taxon>
        <taxon>Lysobacterales</taxon>
        <taxon>Lysobacteraceae</taxon>
        <taxon>Luteimonas</taxon>
    </lineage>
</organism>
<comment type="similarity">
    <text evidence="2 8">Belongs to the alanine or glycine:cation symporter (AGCS) (TC 2.A.25) family.</text>
</comment>
<feature type="transmembrane region" description="Helical" evidence="8">
    <location>
        <begin position="54"/>
        <end position="78"/>
    </location>
</feature>
<dbReference type="PRINTS" id="PR00175">
    <property type="entry name" value="NAALASMPORT"/>
</dbReference>
<evidence type="ECO:0000256" key="2">
    <source>
        <dbReference type="ARBA" id="ARBA00009261"/>
    </source>
</evidence>
<evidence type="ECO:0000256" key="7">
    <source>
        <dbReference type="ARBA" id="ARBA00023136"/>
    </source>
</evidence>
<evidence type="ECO:0000313" key="11">
    <source>
        <dbReference type="Proteomes" id="UP000578091"/>
    </source>
</evidence>
<dbReference type="Gene3D" id="1.20.1740.10">
    <property type="entry name" value="Amino acid/polyamine transporter I"/>
    <property type="match status" value="1"/>
</dbReference>
<feature type="transmembrane region" description="Helical" evidence="8">
    <location>
        <begin position="271"/>
        <end position="288"/>
    </location>
</feature>
<feature type="transmembrane region" description="Helical" evidence="8">
    <location>
        <begin position="109"/>
        <end position="133"/>
    </location>
</feature>
<reference evidence="10 11" key="1">
    <citation type="submission" date="2020-07" db="EMBL/GenBank/DDBJ databases">
        <title>Luteimonas sp. SJ-92.</title>
        <authorList>
            <person name="Huang X.-X."/>
            <person name="Xu L."/>
            <person name="Sun J.-Q."/>
        </authorList>
    </citation>
    <scope>NUCLEOTIDE SEQUENCE [LARGE SCALE GENOMIC DNA]</scope>
    <source>
        <strain evidence="10 11">SJ-92</strain>
    </source>
</reference>
<evidence type="ECO:0000256" key="4">
    <source>
        <dbReference type="ARBA" id="ARBA00022475"/>
    </source>
</evidence>
<dbReference type="Pfam" id="PF01235">
    <property type="entry name" value="Na_Ala_symp"/>
    <property type="match status" value="1"/>
</dbReference>